<dbReference type="STRING" id="568899.SAMN05192534_101181"/>
<dbReference type="FunFam" id="3.40.50.300:FF:000984">
    <property type="entry name" value="Chromosome partition protein Smc"/>
    <property type="match status" value="1"/>
</dbReference>
<dbReference type="GO" id="GO:0005524">
    <property type="term" value="F:ATP binding"/>
    <property type="evidence" value="ECO:0007669"/>
    <property type="project" value="UniProtKB-UniRule"/>
</dbReference>
<evidence type="ECO:0000259" key="9">
    <source>
        <dbReference type="SMART" id="SM00968"/>
    </source>
</evidence>
<comment type="function">
    <text evidence="7">Required for chromosome condensation and partitioning.</text>
</comment>
<dbReference type="EMBL" id="FNDK01000001">
    <property type="protein sequence ID" value="SDG96859.1"/>
    <property type="molecule type" value="Genomic_DNA"/>
</dbReference>
<sequence>MFLKRLEVKGFKSFAEEMNIEFVPGVNAVVGPNGSGKSNIADGIRWVLGEQSARSLRGAKMEDVIFAGSDTRRSLNLASITVVLDNTNDELLLGFSEVSITRRLYRSGESEYLMNQKPCRRKDIVELFMDSGLGKEAFSIIGQGRVEEVLSSKPVERRAIFEEAAGVVKYKQRKQQAEKKLTETRDNLYRVEDILSELEGQLEPLKQQASAAKDYLTKTETLKEYEIGALVEEVTMKHQVWTALHEEIENIEKQQTVSDKELKQQEEKRKEWQQTIENMEKNISAVQDALVAASEQLEKEEGHRRLLEERGKNAGEKKAEWEKRLWETAEKNKHTKQLLKQQKQQLKQSTKKVKELKEKLKENQSQWQYYVASKQEEIESLKSEYIERLNEQAAIRNEERHIEDQKTQFDQRFQSLQVENDRYLKERKTIEEHVETWNTYTEKLAKEYEEMKQSYQQLQKQWQQAAEESDQQEEKLYEAYRYLDKTKSRVNVLEEMESDYTGFFHGVKEILKARNTNIKGIIGAVAELINVPSSYVTAVETALGGALQHVVTETEKDARHAIQYLKTNKKGRATFLPADVIRPRSLSHAVRETLKAQPGFVAVASEAVEIERAYQHITDNLLGQVVIAETLEAANKMARLSQYKVRFVTLDGDVVNPGGSMSGGAVKQQKHQLLGRQQELQELKRKYAVMQEKTAALEKKVQQLKEQRDKLHRELDSCRQQEEKARTKLEEANEERRKKEAELARSHSRLSLFDRESASLKEELNKLNQRQQVLEENKTSLSGKIAELEQKIATLESSEKQRGEKLEELKECANEWKIELAASQETMSHEQSEVKRIESQDQEEEQFIRSLEKDIRLLNEQLSSIDGGDDAAAVDIDELKEKKAQLTAQLASLRRDKTEAGQELEHLKLRIQRMTTAFNEQQNHLHEQQVELNRLDVELDTKLQELQETHELSFERARQHYSLSIDIEEAKQKIKLLKMDIEELGTINLGSIDELERVSERVSFLTAQKDDLHKAQESLFAVIQEMDEEVRRRFSETYSVIRKHFQETFVELFGGGDADLLLTEPDDLLETGVDIMARPPGKKRQHLSLLSGGEKALTAIALLFSIVKAKPVPFCVLDEVEAALDEANLVRFSEYLRRFSETTQFIVISHRKTTMEAADVLYGITMEESGVSKMVSVRLEETAKLLEETT</sequence>
<dbReference type="Gene3D" id="3.40.50.300">
    <property type="entry name" value="P-loop containing nucleotide triphosphate hydrolases"/>
    <property type="match status" value="2"/>
</dbReference>
<evidence type="ECO:0000256" key="7">
    <source>
        <dbReference type="HAMAP-Rule" id="MF_01894"/>
    </source>
</evidence>
<dbReference type="PANTHER" id="PTHR43977">
    <property type="entry name" value="STRUCTURAL MAINTENANCE OF CHROMOSOMES PROTEIN 3"/>
    <property type="match status" value="1"/>
</dbReference>
<feature type="region of interest" description="Disordered" evidence="8">
    <location>
        <begin position="712"/>
        <end position="746"/>
    </location>
</feature>
<dbReference type="Gene3D" id="1.20.1060.20">
    <property type="match status" value="1"/>
</dbReference>
<keyword evidence="2 7" id="KW-0963">Cytoplasm</keyword>
<dbReference type="InterPro" id="IPR010935">
    <property type="entry name" value="SMC_hinge"/>
</dbReference>
<dbReference type="SUPFAM" id="SSF52540">
    <property type="entry name" value="P-loop containing nucleoside triphosphate hydrolases"/>
    <property type="match status" value="2"/>
</dbReference>
<evidence type="ECO:0000256" key="1">
    <source>
        <dbReference type="ARBA" id="ARBA00004496"/>
    </source>
</evidence>
<keyword evidence="6 7" id="KW-0238">DNA-binding</keyword>
<feature type="compositionally biased region" description="Basic and acidic residues" evidence="8">
    <location>
        <begin position="827"/>
        <end position="839"/>
    </location>
</feature>
<accession>A0A1G7YKT9</accession>
<proteinExistence type="inferred from homology"/>
<protein>
    <recommendedName>
        <fullName evidence="7">Chromosome partition protein Smc</fullName>
    </recommendedName>
</protein>
<comment type="domain">
    <text evidence="7">Contains large globular domains required for ATP hydrolysis at each terminus and a third globular domain forming a flexible hinge near the middle of the molecule. These domains are separated by coiled-coil structures.</text>
</comment>
<dbReference type="FunFam" id="3.40.50.300:FF:000901">
    <property type="entry name" value="Chromosome partition protein Smc"/>
    <property type="match status" value="1"/>
</dbReference>
<dbReference type="GO" id="GO:0005694">
    <property type="term" value="C:chromosome"/>
    <property type="evidence" value="ECO:0007669"/>
    <property type="project" value="InterPro"/>
</dbReference>
<evidence type="ECO:0000313" key="10">
    <source>
        <dbReference type="EMBL" id="SDG96859.1"/>
    </source>
</evidence>
<dbReference type="InterPro" id="IPR024704">
    <property type="entry name" value="SMC"/>
</dbReference>
<dbReference type="GO" id="GO:0007062">
    <property type="term" value="P:sister chromatid cohesion"/>
    <property type="evidence" value="ECO:0007669"/>
    <property type="project" value="InterPro"/>
</dbReference>
<dbReference type="CDD" id="cd03278">
    <property type="entry name" value="ABC_SMC_barmotin"/>
    <property type="match status" value="1"/>
</dbReference>
<name>A0A1G7YKT9_9BACI</name>
<feature type="region of interest" description="Disordered" evidence="8">
    <location>
        <begin position="822"/>
        <end position="843"/>
    </location>
</feature>
<dbReference type="Pfam" id="PF02463">
    <property type="entry name" value="SMC_N"/>
    <property type="match status" value="1"/>
</dbReference>
<dbReference type="RefSeq" id="WP_175487319.1">
    <property type="nucleotide sequence ID" value="NZ_FNDK01000001.1"/>
</dbReference>
<reference evidence="10 11" key="1">
    <citation type="submission" date="2016-10" db="EMBL/GenBank/DDBJ databases">
        <authorList>
            <person name="de Groot N.N."/>
        </authorList>
    </citation>
    <scope>NUCLEOTIDE SEQUENCE [LARGE SCALE GENOMIC DNA]</scope>
    <source>
        <strain evidence="10 11">DSM 21632</strain>
    </source>
</reference>
<dbReference type="InterPro" id="IPR011890">
    <property type="entry name" value="SMC_prok"/>
</dbReference>
<dbReference type="GO" id="GO:0016887">
    <property type="term" value="F:ATP hydrolysis activity"/>
    <property type="evidence" value="ECO:0007669"/>
    <property type="project" value="InterPro"/>
</dbReference>
<dbReference type="PIRSF" id="PIRSF005719">
    <property type="entry name" value="SMC"/>
    <property type="match status" value="1"/>
</dbReference>
<comment type="subcellular location">
    <subcellularLocation>
        <location evidence="1 7">Cytoplasm</location>
    </subcellularLocation>
</comment>
<evidence type="ECO:0000256" key="8">
    <source>
        <dbReference type="SAM" id="MobiDB-lite"/>
    </source>
</evidence>
<keyword evidence="11" id="KW-1185">Reference proteome</keyword>
<organism evidence="10 11">
    <name type="scientific">Alteribacillus persepolensis</name>
    <dbReference type="NCBI Taxonomy" id="568899"/>
    <lineage>
        <taxon>Bacteria</taxon>
        <taxon>Bacillati</taxon>
        <taxon>Bacillota</taxon>
        <taxon>Bacilli</taxon>
        <taxon>Bacillales</taxon>
        <taxon>Bacillaceae</taxon>
        <taxon>Alteribacillus</taxon>
    </lineage>
</organism>
<keyword evidence="5 7" id="KW-0175">Coiled coil</keyword>
<feature type="coiled-coil region" evidence="7">
    <location>
        <begin position="167"/>
        <end position="194"/>
    </location>
</feature>
<feature type="domain" description="SMC hinge" evidence="9">
    <location>
        <begin position="519"/>
        <end position="638"/>
    </location>
</feature>
<gene>
    <name evidence="7" type="primary">smc</name>
    <name evidence="10" type="ORF">SAMN05192534_101181</name>
</gene>
<evidence type="ECO:0000256" key="4">
    <source>
        <dbReference type="ARBA" id="ARBA00022840"/>
    </source>
</evidence>
<evidence type="ECO:0000256" key="2">
    <source>
        <dbReference type="ARBA" id="ARBA00022490"/>
    </source>
</evidence>
<feature type="coiled-coil region" evidence="7">
    <location>
        <begin position="441"/>
        <end position="475"/>
    </location>
</feature>
<dbReference type="GO" id="GO:0005737">
    <property type="term" value="C:cytoplasm"/>
    <property type="evidence" value="ECO:0007669"/>
    <property type="project" value="UniProtKB-SubCell"/>
</dbReference>
<dbReference type="SUPFAM" id="SSF75553">
    <property type="entry name" value="Smc hinge domain"/>
    <property type="match status" value="1"/>
</dbReference>
<dbReference type="HAMAP" id="MF_01894">
    <property type="entry name" value="Smc_prok"/>
    <property type="match status" value="1"/>
</dbReference>
<comment type="similarity">
    <text evidence="7">Belongs to the SMC family.</text>
</comment>
<dbReference type="AlphaFoldDB" id="A0A1G7YKT9"/>
<keyword evidence="3 7" id="KW-0547">Nucleotide-binding</keyword>
<dbReference type="InterPro" id="IPR003395">
    <property type="entry name" value="RecF/RecN/SMC_N"/>
</dbReference>
<evidence type="ECO:0000313" key="11">
    <source>
        <dbReference type="Proteomes" id="UP000199163"/>
    </source>
</evidence>
<dbReference type="GO" id="GO:0007059">
    <property type="term" value="P:chromosome segregation"/>
    <property type="evidence" value="ECO:0007669"/>
    <property type="project" value="UniProtKB-UniRule"/>
</dbReference>
<dbReference type="Pfam" id="PF06470">
    <property type="entry name" value="SMC_hinge"/>
    <property type="match status" value="1"/>
</dbReference>
<dbReference type="NCBIfam" id="TIGR02168">
    <property type="entry name" value="SMC_prok_B"/>
    <property type="match status" value="1"/>
</dbReference>
<evidence type="ECO:0000256" key="6">
    <source>
        <dbReference type="ARBA" id="ARBA00023125"/>
    </source>
</evidence>
<comment type="subunit">
    <text evidence="7">Homodimer.</text>
</comment>
<evidence type="ECO:0000256" key="3">
    <source>
        <dbReference type="ARBA" id="ARBA00022741"/>
    </source>
</evidence>
<dbReference type="GO" id="GO:0030261">
    <property type="term" value="P:chromosome condensation"/>
    <property type="evidence" value="ECO:0007669"/>
    <property type="project" value="InterPro"/>
</dbReference>
<dbReference type="Gene3D" id="3.30.70.1620">
    <property type="match status" value="1"/>
</dbReference>
<dbReference type="GO" id="GO:0006260">
    <property type="term" value="P:DNA replication"/>
    <property type="evidence" value="ECO:0007669"/>
    <property type="project" value="UniProtKB-UniRule"/>
</dbReference>
<feature type="binding site" evidence="7">
    <location>
        <begin position="32"/>
        <end position="39"/>
    </location>
    <ligand>
        <name>ATP</name>
        <dbReference type="ChEBI" id="CHEBI:30616"/>
    </ligand>
</feature>
<keyword evidence="4 7" id="KW-0067">ATP-binding</keyword>
<dbReference type="SMART" id="SM00968">
    <property type="entry name" value="SMC_hinge"/>
    <property type="match status" value="1"/>
</dbReference>
<feature type="coiled-coil region" evidence="7">
    <location>
        <begin position="876"/>
        <end position="987"/>
    </location>
</feature>
<feature type="coiled-coil region" evidence="7">
    <location>
        <begin position="248"/>
        <end position="391"/>
    </location>
</feature>
<dbReference type="InterPro" id="IPR027417">
    <property type="entry name" value="P-loop_NTPase"/>
</dbReference>
<dbReference type="Proteomes" id="UP000199163">
    <property type="component" value="Unassembled WGS sequence"/>
</dbReference>
<feature type="compositionally biased region" description="Basic and acidic residues" evidence="8">
    <location>
        <begin position="712"/>
        <end position="745"/>
    </location>
</feature>
<dbReference type="GO" id="GO:0003677">
    <property type="term" value="F:DNA binding"/>
    <property type="evidence" value="ECO:0007669"/>
    <property type="project" value="UniProtKB-UniRule"/>
</dbReference>
<dbReference type="InterPro" id="IPR036277">
    <property type="entry name" value="SMC_hinge_sf"/>
</dbReference>
<evidence type="ECO:0000256" key="5">
    <source>
        <dbReference type="ARBA" id="ARBA00023054"/>
    </source>
</evidence>